<proteinExistence type="predicted"/>
<dbReference type="OrthoDB" id="2444483at2759"/>
<sequence>MNTINRTTLILDHSPLARRRACDDAAKEGGIAGDDSDDEFDLEPCSMWSSFIHASLHYSRLAWDLSPAGQNSQISVHAAPGPSSTRNSAILNTWTAQEQNLAFISSSIQEVQDMDDTDQKIAHEGTEDVHDWIGPSLLGAISHILEPASLQQPMISTGHASVTPVIPTGALQAGINAKIIFLLVDPDDDQRNDSEDIQMGNAAQDDRSWRYGDQDLRQLLTDALHRLHDYIKGSKIINIHVDYIRATTHRTRIHADIIDEDISKICTASVYTVVIEDENSAASALINHYLLHNRDVQLLRLHNVPLKHHNKGSPVDLYYRSDHIRRLSKKKALEREQEDESARILQNTPWSVRDVTELDYGVKDFVEVIVRPNTITSSGDAYRQEDNTLTEIAPFALKPTATLQVDNEDVSDQRVEDAQSSSLGVNMALVHTTSKLDLETRWLVQWEGERIHPIMPVHSVQIQKFRSAICRSNVDSAGLSTISAVLDALIPDARPLVLPGEVPLGPIPPQQHRFRDSAQAILADLWMIGQRFKSVSESHVKAARLIATKITPKGLDHQTVKLTLVTPNRRVSQLNSDATGASPAVDGGDVGGDGWNRNKGPRGGGNMGGGSGRGRGNRFDGNRGGRGGGGAGGGGPGGRGRGGFRGGNNAGGGGANADESNFGAGGSSAQSPLGPNGDIMVSMTGKTQPTPYLVTQPPTREEIEESEQEYLAQLGEDGCLLKAYWGSRGAQGSSIAAVLNSVTSLDSPSAALANGSNMSPTTGMAVDHLTAVAVAAQQKMKKLATKRPRLQDFAGRTPAYENGGFSRAGDMS</sequence>
<dbReference type="AlphaFoldDB" id="A0A9P6R9Z6"/>
<accession>A0A9P6R9Z6</accession>
<organism evidence="2 3">
    <name type="scientific">Dissophora globulifera</name>
    <dbReference type="NCBI Taxonomy" id="979702"/>
    <lineage>
        <taxon>Eukaryota</taxon>
        <taxon>Fungi</taxon>
        <taxon>Fungi incertae sedis</taxon>
        <taxon>Mucoromycota</taxon>
        <taxon>Mortierellomycotina</taxon>
        <taxon>Mortierellomycetes</taxon>
        <taxon>Mortierellales</taxon>
        <taxon>Mortierellaceae</taxon>
        <taxon>Dissophora</taxon>
    </lineage>
</organism>
<evidence type="ECO:0000313" key="3">
    <source>
        <dbReference type="Proteomes" id="UP000738325"/>
    </source>
</evidence>
<evidence type="ECO:0000256" key="1">
    <source>
        <dbReference type="SAM" id="MobiDB-lite"/>
    </source>
</evidence>
<evidence type="ECO:0000313" key="2">
    <source>
        <dbReference type="EMBL" id="KAG0315799.1"/>
    </source>
</evidence>
<gene>
    <name evidence="2" type="ORF">BGZ99_007251</name>
</gene>
<feature type="compositionally biased region" description="Gly residues" evidence="1">
    <location>
        <begin position="624"/>
        <end position="655"/>
    </location>
</feature>
<comment type="caution">
    <text evidence="2">The sequence shown here is derived from an EMBL/GenBank/DDBJ whole genome shotgun (WGS) entry which is preliminary data.</text>
</comment>
<feature type="compositionally biased region" description="Gly residues" evidence="1">
    <location>
        <begin position="601"/>
        <end position="614"/>
    </location>
</feature>
<dbReference type="EMBL" id="JAAAIP010000513">
    <property type="protein sequence ID" value="KAG0315799.1"/>
    <property type="molecule type" value="Genomic_DNA"/>
</dbReference>
<keyword evidence="3" id="KW-1185">Reference proteome</keyword>
<reference evidence="2" key="1">
    <citation type="journal article" date="2020" name="Fungal Divers.">
        <title>Resolving the Mortierellaceae phylogeny through synthesis of multi-gene phylogenetics and phylogenomics.</title>
        <authorList>
            <person name="Vandepol N."/>
            <person name="Liber J."/>
            <person name="Desiro A."/>
            <person name="Na H."/>
            <person name="Kennedy M."/>
            <person name="Barry K."/>
            <person name="Grigoriev I.V."/>
            <person name="Miller A.N."/>
            <person name="O'Donnell K."/>
            <person name="Stajich J.E."/>
            <person name="Bonito G."/>
        </authorList>
    </citation>
    <scope>NUCLEOTIDE SEQUENCE</scope>
    <source>
        <strain evidence="2">REB-010B</strain>
    </source>
</reference>
<feature type="region of interest" description="Disordered" evidence="1">
    <location>
        <begin position="573"/>
        <end position="699"/>
    </location>
</feature>
<name>A0A9P6R9Z6_9FUNG</name>
<dbReference type="Proteomes" id="UP000738325">
    <property type="component" value="Unassembled WGS sequence"/>
</dbReference>
<protein>
    <submittedName>
        <fullName evidence="2">Uncharacterized protein</fullName>
    </submittedName>
</protein>